<keyword evidence="9" id="KW-1185">Reference proteome</keyword>
<feature type="domain" description="Histidine kinase" evidence="6">
    <location>
        <begin position="296"/>
        <end position="515"/>
    </location>
</feature>
<dbReference type="SMART" id="SM00065">
    <property type="entry name" value="GAF"/>
    <property type="match status" value="1"/>
</dbReference>
<dbReference type="InterPro" id="IPR036890">
    <property type="entry name" value="HATPase_C_sf"/>
</dbReference>
<dbReference type="PROSITE" id="PS50109">
    <property type="entry name" value="HIS_KIN"/>
    <property type="match status" value="1"/>
</dbReference>
<dbReference type="AlphaFoldDB" id="A0A0H4X3I7"/>
<dbReference type="SUPFAM" id="SSF55785">
    <property type="entry name" value="PYP-like sensor domain (PAS domain)"/>
    <property type="match status" value="1"/>
</dbReference>
<comment type="catalytic activity">
    <reaction evidence="1">
        <text>ATP + protein L-histidine = ADP + protein N-phospho-L-histidine.</text>
        <dbReference type="EC" id="2.7.13.3"/>
    </reaction>
</comment>
<dbReference type="InterPro" id="IPR003594">
    <property type="entry name" value="HATPase_dom"/>
</dbReference>
<dbReference type="InterPro" id="IPR029016">
    <property type="entry name" value="GAF-like_dom_sf"/>
</dbReference>
<dbReference type="Gene3D" id="3.30.450.20">
    <property type="entry name" value="PAS domain"/>
    <property type="match status" value="1"/>
</dbReference>
<evidence type="ECO:0000313" key="8">
    <source>
        <dbReference type="EMBL" id="AKQ69749.1"/>
    </source>
</evidence>
<dbReference type="SMART" id="SM00388">
    <property type="entry name" value="HisKA"/>
    <property type="match status" value="1"/>
</dbReference>
<dbReference type="InterPro" id="IPR003661">
    <property type="entry name" value="HisK_dim/P_dom"/>
</dbReference>
<dbReference type="Gene3D" id="1.10.287.130">
    <property type="match status" value="1"/>
</dbReference>
<dbReference type="STRING" id="1297742.A176_006661"/>
<evidence type="ECO:0000256" key="2">
    <source>
        <dbReference type="ARBA" id="ARBA00012438"/>
    </source>
</evidence>
<dbReference type="InterPro" id="IPR003018">
    <property type="entry name" value="GAF"/>
</dbReference>
<dbReference type="SMART" id="SM00387">
    <property type="entry name" value="HATPase_c"/>
    <property type="match status" value="1"/>
</dbReference>
<dbReference type="PROSITE" id="PS50112">
    <property type="entry name" value="PAS"/>
    <property type="match status" value="1"/>
</dbReference>
<proteinExistence type="predicted"/>
<gene>
    <name evidence="8" type="ORF">A176_006661</name>
</gene>
<dbReference type="InterPro" id="IPR000014">
    <property type="entry name" value="PAS"/>
</dbReference>
<dbReference type="PANTHER" id="PTHR43047">
    <property type="entry name" value="TWO-COMPONENT HISTIDINE PROTEIN KINASE"/>
    <property type="match status" value="1"/>
</dbReference>
<dbReference type="PRINTS" id="PR00344">
    <property type="entry name" value="BCTRLSENSOR"/>
</dbReference>
<keyword evidence="4" id="KW-0808">Transferase</keyword>
<dbReference type="InterPro" id="IPR005467">
    <property type="entry name" value="His_kinase_dom"/>
</dbReference>
<dbReference type="PANTHER" id="PTHR43047:SF72">
    <property type="entry name" value="OSMOSENSING HISTIDINE PROTEIN KINASE SLN1"/>
    <property type="match status" value="1"/>
</dbReference>
<evidence type="ECO:0000256" key="3">
    <source>
        <dbReference type="ARBA" id="ARBA00022553"/>
    </source>
</evidence>
<dbReference type="InterPro" id="IPR035965">
    <property type="entry name" value="PAS-like_dom_sf"/>
</dbReference>
<evidence type="ECO:0000256" key="1">
    <source>
        <dbReference type="ARBA" id="ARBA00000085"/>
    </source>
</evidence>
<keyword evidence="3" id="KW-0597">Phosphoprotein</keyword>
<keyword evidence="5 8" id="KW-0418">Kinase</keyword>
<evidence type="ECO:0000259" key="7">
    <source>
        <dbReference type="PROSITE" id="PS50112"/>
    </source>
</evidence>
<dbReference type="EMBL" id="CP012109">
    <property type="protein sequence ID" value="AKQ69749.1"/>
    <property type="molecule type" value="Genomic_DNA"/>
</dbReference>
<dbReference type="CDD" id="cd00130">
    <property type="entry name" value="PAS"/>
    <property type="match status" value="1"/>
</dbReference>
<reference evidence="8 9" key="1">
    <citation type="journal article" date="2016" name="PLoS ONE">
        <title>Complete Genome Sequence and Comparative Genomics of a Novel Myxobacterium Myxococcus hansupus.</title>
        <authorList>
            <person name="Sharma G."/>
            <person name="Narwani T."/>
            <person name="Subramanian S."/>
        </authorList>
    </citation>
    <scope>NUCLEOTIDE SEQUENCE [LARGE SCALE GENOMIC DNA]</scope>
    <source>
        <strain evidence="9">mixupus</strain>
    </source>
</reference>
<dbReference type="Pfam" id="PF00512">
    <property type="entry name" value="HisKA"/>
    <property type="match status" value="1"/>
</dbReference>
<dbReference type="eggNOG" id="COG3852">
    <property type="taxonomic scope" value="Bacteria"/>
</dbReference>
<dbReference type="GO" id="GO:0000155">
    <property type="term" value="F:phosphorelay sensor kinase activity"/>
    <property type="evidence" value="ECO:0007669"/>
    <property type="project" value="InterPro"/>
</dbReference>
<protein>
    <recommendedName>
        <fullName evidence="2">histidine kinase</fullName>
        <ecNumber evidence="2">2.7.13.3</ecNumber>
    </recommendedName>
</protein>
<sequence length="516" mass="56453">MTMVAAFGQAEARHPGARGPALMEAILQAAPVAIHLLDLDGTVRLWNPAAERLFGWERDEVLGHRAPWVPKAQWDAFRRHLEQVVQGEVLPGFELELQRRDGAPLHVELWTSCVATPTGPAQCLGMLVDLTERRRSDAFRRILFEAGEVLPASLEPDATLEHLARLAVPAHAESCRVYLEDAEGRVRCVVSSGQDAHATRLDAEAQAPTEEAVANVITSGEAALQAGPPSWLCVPLGRHGQVPGALTFTTSERTYDARDVALANALAHRAALALDNARRYQEALRTSRTREELLAIASHELKSPVSALQLQVQNLRALLERATEAPPRERLQRGLDLMGRLTKRQAHLIDALLDLSRIHAGRMELNPEPMDLGALVREVAERFEPELAGSGCLLTLTLPPDAPGHWDRLRLDQVLTNLLSNAMKYGRGNPIQVELSGTDAQVRLDVRDGGIGIAPEHLPQIFQRFERAVPGRAYEGVGLGLWIVRQVVEAMGGSITVHSEQGVGSTFSVLLPRQRG</sequence>
<dbReference type="Proteomes" id="UP000009026">
    <property type="component" value="Chromosome"/>
</dbReference>
<dbReference type="SUPFAM" id="SSF55781">
    <property type="entry name" value="GAF domain-like"/>
    <property type="match status" value="1"/>
</dbReference>
<dbReference type="Pfam" id="PF13185">
    <property type="entry name" value="GAF_2"/>
    <property type="match status" value="1"/>
</dbReference>
<feature type="domain" description="PAS" evidence="7">
    <location>
        <begin position="19"/>
        <end position="88"/>
    </location>
</feature>
<dbReference type="Pfam" id="PF08448">
    <property type="entry name" value="PAS_4"/>
    <property type="match status" value="1"/>
</dbReference>
<dbReference type="PATRIC" id="fig|1297742.4.peg.6758"/>
<dbReference type="InterPro" id="IPR013656">
    <property type="entry name" value="PAS_4"/>
</dbReference>
<evidence type="ECO:0000259" key="6">
    <source>
        <dbReference type="PROSITE" id="PS50109"/>
    </source>
</evidence>
<dbReference type="CDD" id="cd00082">
    <property type="entry name" value="HisKA"/>
    <property type="match status" value="1"/>
</dbReference>
<accession>A0A0H4X3I7</accession>
<dbReference type="EC" id="2.7.13.3" evidence="2"/>
<dbReference type="eggNOG" id="COG2205">
    <property type="taxonomic scope" value="Bacteria"/>
</dbReference>
<evidence type="ECO:0000256" key="4">
    <source>
        <dbReference type="ARBA" id="ARBA00022679"/>
    </source>
</evidence>
<dbReference type="NCBIfam" id="TIGR00229">
    <property type="entry name" value="sensory_box"/>
    <property type="match status" value="1"/>
</dbReference>
<evidence type="ECO:0000313" key="9">
    <source>
        <dbReference type="Proteomes" id="UP000009026"/>
    </source>
</evidence>
<dbReference type="FunFam" id="3.30.565.10:FF:000006">
    <property type="entry name" value="Sensor histidine kinase WalK"/>
    <property type="match status" value="1"/>
</dbReference>
<dbReference type="Pfam" id="PF02518">
    <property type="entry name" value="HATPase_c"/>
    <property type="match status" value="1"/>
</dbReference>
<dbReference type="SUPFAM" id="SSF55874">
    <property type="entry name" value="ATPase domain of HSP90 chaperone/DNA topoisomerase II/histidine kinase"/>
    <property type="match status" value="1"/>
</dbReference>
<evidence type="ECO:0000256" key="5">
    <source>
        <dbReference type="ARBA" id="ARBA00022777"/>
    </source>
</evidence>
<dbReference type="KEGG" id="mym:A176_006661"/>
<dbReference type="GO" id="GO:0009927">
    <property type="term" value="F:histidine phosphotransfer kinase activity"/>
    <property type="evidence" value="ECO:0007669"/>
    <property type="project" value="TreeGrafter"/>
</dbReference>
<dbReference type="Gene3D" id="3.30.565.10">
    <property type="entry name" value="Histidine kinase-like ATPase, C-terminal domain"/>
    <property type="match status" value="1"/>
</dbReference>
<dbReference type="InterPro" id="IPR004358">
    <property type="entry name" value="Sig_transdc_His_kin-like_C"/>
</dbReference>
<organism evidence="8 9">
    <name type="scientific">Pseudomyxococcus hansupus</name>
    <dbReference type="NCBI Taxonomy" id="1297742"/>
    <lineage>
        <taxon>Bacteria</taxon>
        <taxon>Pseudomonadati</taxon>
        <taxon>Myxococcota</taxon>
        <taxon>Myxococcia</taxon>
        <taxon>Myxococcales</taxon>
        <taxon>Cystobacterineae</taxon>
        <taxon>Myxococcaceae</taxon>
        <taxon>Pseudomyxococcus</taxon>
    </lineage>
</organism>
<dbReference type="Gene3D" id="3.30.450.40">
    <property type="match status" value="1"/>
</dbReference>
<dbReference type="GO" id="GO:0005886">
    <property type="term" value="C:plasma membrane"/>
    <property type="evidence" value="ECO:0007669"/>
    <property type="project" value="TreeGrafter"/>
</dbReference>
<dbReference type="SMART" id="SM00091">
    <property type="entry name" value="PAS"/>
    <property type="match status" value="1"/>
</dbReference>
<name>A0A0H4X3I7_9BACT</name>